<dbReference type="Pfam" id="PF05896">
    <property type="entry name" value="NQRA_N"/>
    <property type="match status" value="1"/>
</dbReference>
<dbReference type="InterPro" id="IPR008703">
    <property type="entry name" value="NqrA"/>
</dbReference>
<organism evidence="3 4">
    <name type="scientific">Albidovulum litorale</name>
    <dbReference type="NCBI Taxonomy" id="2984134"/>
    <lineage>
        <taxon>Bacteria</taxon>
        <taxon>Pseudomonadati</taxon>
        <taxon>Pseudomonadota</taxon>
        <taxon>Alphaproteobacteria</taxon>
        <taxon>Rhodobacterales</taxon>
        <taxon>Paracoccaceae</taxon>
        <taxon>Albidovulum</taxon>
    </lineage>
</organism>
<evidence type="ECO:0000313" key="3">
    <source>
        <dbReference type="EMBL" id="MCV2873704.1"/>
    </source>
</evidence>
<keyword evidence="4" id="KW-1185">Reference proteome</keyword>
<evidence type="ECO:0008006" key="5">
    <source>
        <dbReference type="Google" id="ProtNLM"/>
    </source>
</evidence>
<reference evidence="3 4" key="1">
    <citation type="submission" date="2022-10" db="EMBL/GenBank/DDBJ databases">
        <title>Defluviimonas sp. nov., isolated from ocean surface sediments.</title>
        <authorList>
            <person name="He W."/>
            <person name="Wang L."/>
            <person name="Zhang D.-F."/>
        </authorList>
    </citation>
    <scope>NUCLEOTIDE SEQUENCE [LARGE SCALE GENOMIC DNA]</scope>
    <source>
        <strain evidence="3 4">WL0050</strain>
    </source>
</reference>
<dbReference type="EMBL" id="JAOWKZ010000004">
    <property type="protein sequence ID" value="MCV2873704.1"/>
    <property type="molecule type" value="Genomic_DNA"/>
</dbReference>
<protein>
    <recommendedName>
        <fullName evidence="5">Na(+)-translocating NADH-quinone reductase subunit A</fullName>
    </recommendedName>
</protein>
<dbReference type="Proteomes" id="UP001652564">
    <property type="component" value="Unassembled WGS sequence"/>
</dbReference>
<evidence type="ECO:0000313" key="4">
    <source>
        <dbReference type="Proteomes" id="UP001652564"/>
    </source>
</evidence>
<dbReference type="PANTHER" id="PTHR37839:SF1">
    <property type="entry name" value="NA(+)-TRANSLOCATING NADH-QUINONE REDUCTASE SUBUNIT A"/>
    <property type="match status" value="1"/>
</dbReference>
<sequence length="412" mass="43544">MFLTPFIKGRPVRAVGGAVEPPVRLHSVALLGADYPGLRADLRVKEGDAVVAGQVLFTDRKHPDIAFVAPASGRVASVTFAAGRRLSALIVELDGDKAEKAASAPIRVGTAGDARALLLSRGLWPAFRSRPFGRIPPPDARADAIFVHAMAGFDGAPDPAALLPGVAEEFAAGLRLLTLLTEGAVLTCFPEGLELPEIETPGIRRAFFAPHPMTSMTSHHVAQLHGQVRDRPVWTIGWQDVVAIGQLLRTGQFPGERIVAITDAHSGRPVLKRALLGVSLHDLFVGSSPPAANLISGPAISGNEALWLSRYDTSAARIVPPQTSNLWKALTSSSGALRPILPHAGLDTALPVGIPAVPFLRALTVGDAESVEKLGGRALVEEDMLRASHRCTSGTDYAAKLRTVLDRMEAEG</sequence>
<dbReference type="InterPro" id="IPR056147">
    <property type="entry name" value="NQRA_N"/>
</dbReference>
<dbReference type="InterPro" id="IPR056148">
    <property type="entry name" value="NQRA_2nd"/>
</dbReference>
<dbReference type="RefSeq" id="WP_263740940.1">
    <property type="nucleotide sequence ID" value="NZ_JAOWKZ010000004.1"/>
</dbReference>
<dbReference type="Gene3D" id="2.40.50.100">
    <property type="match status" value="1"/>
</dbReference>
<accession>A0ABT2ZRR5</accession>
<feature type="domain" description="NqrA second alpha/beta" evidence="2">
    <location>
        <begin position="115"/>
        <end position="253"/>
    </location>
</feature>
<name>A0ABT2ZRR5_9RHOB</name>
<proteinExistence type="predicted"/>
<evidence type="ECO:0000259" key="2">
    <source>
        <dbReference type="Pfam" id="PF24836"/>
    </source>
</evidence>
<evidence type="ECO:0000259" key="1">
    <source>
        <dbReference type="Pfam" id="PF05896"/>
    </source>
</evidence>
<dbReference type="Pfam" id="PF24836">
    <property type="entry name" value="NQRA_2nd"/>
    <property type="match status" value="1"/>
</dbReference>
<comment type="caution">
    <text evidence="3">The sequence shown here is derived from an EMBL/GenBank/DDBJ whole genome shotgun (WGS) entry which is preliminary data.</text>
</comment>
<gene>
    <name evidence="3" type="ORF">OEZ71_15500</name>
</gene>
<feature type="domain" description="NqrA N-terminal barrel-sandwich hybrid" evidence="1">
    <location>
        <begin position="21"/>
        <end position="94"/>
    </location>
</feature>
<dbReference type="PANTHER" id="PTHR37839">
    <property type="entry name" value="NA(+)-TRANSLOCATING NADH-QUINONE REDUCTASE SUBUNIT A"/>
    <property type="match status" value="1"/>
</dbReference>